<protein>
    <recommendedName>
        <fullName evidence="4">C-CAP/cofactor C-like domain-containing protein</fullName>
    </recommendedName>
</protein>
<reference evidence="2 3" key="1">
    <citation type="journal article" date="2022" name="bioRxiv">
        <title>Genomics of Preaxostyla Flagellates Illuminates Evolutionary Transitions and the Path Towards Mitochondrial Loss.</title>
        <authorList>
            <person name="Novak L.V.F."/>
            <person name="Treitli S.C."/>
            <person name="Pyrih J."/>
            <person name="Halakuc P."/>
            <person name="Pipaliya S.V."/>
            <person name="Vacek V."/>
            <person name="Brzon O."/>
            <person name="Soukal P."/>
            <person name="Eme L."/>
            <person name="Dacks J.B."/>
            <person name="Karnkowska A."/>
            <person name="Elias M."/>
            <person name="Hampl V."/>
        </authorList>
    </citation>
    <scope>NUCLEOTIDE SEQUENCE [LARGE SCALE GENOMIC DNA]</scope>
    <source>
        <strain evidence="2">NAU3</strain>
        <tissue evidence="2">Gut</tissue>
    </source>
</reference>
<accession>A0ABQ9YB98</accession>
<evidence type="ECO:0000313" key="3">
    <source>
        <dbReference type="Proteomes" id="UP001281761"/>
    </source>
</evidence>
<name>A0ABQ9YB98_9EUKA</name>
<sequence>MKSQPAFNDSLEAKAVKFLKSMCMGGQESADAFLSNFGQTSDASLTDFIQSIVVLVSSSHQVITSTAIKMVMNLITRCSVRILLLLVKAALMPRLINTLNPLSLSFAEAVDIHTFLIRIISCSLWPSTPDCLQELGIKDDSEQQSVHETVLKQVLMPSDKTRQEEGKKRTKQLPSPRHPTISRPSSSFSALSTPIAHSLTCDSFSATVCVHSRFGSLCVTDRGCLLTLFTNRACPILAPSSSELHLNVCKQFTFANPRHACSCDFIAHSSSIPPSREINSADICTPMPASSLHARELATMKLKPAFDNSLEAKAVKFLESMFITTAAMEMLVTMIVHCSAKFSLALNPFGLAYLGIQAVKEPKAVYETNPARTKDYRDRPRLRRRNTPKQALQIEEANDTIAEGM</sequence>
<dbReference type="EMBL" id="JARBJD010000019">
    <property type="protein sequence ID" value="KAK2961046.1"/>
    <property type="molecule type" value="Genomic_DNA"/>
</dbReference>
<comment type="caution">
    <text evidence="2">The sequence shown here is derived from an EMBL/GenBank/DDBJ whole genome shotgun (WGS) entry which is preliminary data.</text>
</comment>
<gene>
    <name evidence="2" type="ORF">BLNAU_4133</name>
</gene>
<proteinExistence type="predicted"/>
<evidence type="ECO:0000256" key="1">
    <source>
        <dbReference type="SAM" id="MobiDB-lite"/>
    </source>
</evidence>
<organism evidence="2 3">
    <name type="scientific">Blattamonas nauphoetae</name>
    <dbReference type="NCBI Taxonomy" id="2049346"/>
    <lineage>
        <taxon>Eukaryota</taxon>
        <taxon>Metamonada</taxon>
        <taxon>Preaxostyla</taxon>
        <taxon>Oxymonadida</taxon>
        <taxon>Blattamonas</taxon>
    </lineage>
</organism>
<feature type="region of interest" description="Disordered" evidence="1">
    <location>
        <begin position="157"/>
        <end position="186"/>
    </location>
</feature>
<evidence type="ECO:0008006" key="4">
    <source>
        <dbReference type="Google" id="ProtNLM"/>
    </source>
</evidence>
<keyword evidence="3" id="KW-1185">Reference proteome</keyword>
<dbReference type="Proteomes" id="UP001281761">
    <property type="component" value="Unassembled WGS sequence"/>
</dbReference>
<evidence type="ECO:0000313" key="2">
    <source>
        <dbReference type="EMBL" id="KAK2961046.1"/>
    </source>
</evidence>